<comment type="caution">
    <text evidence="1">The sequence shown here is derived from an EMBL/GenBank/DDBJ whole genome shotgun (WGS) entry which is preliminary data.</text>
</comment>
<organism evidence="1 2">
    <name type="scientific">Paenibacillus shunpengii</name>
    <dbReference type="NCBI Taxonomy" id="2054424"/>
    <lineage>
        <taxon>Bacteria</taxon>
        <taxon>Bacillati</taxon>
        <taxon>Bacillota</taxon>
        <taxon>Bacilli</taxon>
        <taxon>Bacillales</taxon>
        <taxon>Paenibacillaceae</taxon>
        <taxon>Paenibacillus</taxon>
    </lineage>
</organism>
<keyword evidence="2" id="KW-1185">Reference proteome</keyword>
<dbReference type="Proteomes" id="UP001597540">
    <property type="component" value="Unassembled WGS sequence"/>
</dbReference>
<protein>
    <submittedName>
        <fullName evidence="1">Uncharacterized protein</fullName>
    </submittedName>
</protein>
<accession>A0ABW5SSV0</accession>
<evidence type="ECO:0000313" key="2">
    <source>
        <dbReference type="Proteomes" id="UP001597540"/>
    </source>
</evidence>
<dbReference type="EMBL" id="JBHUMJ010000008">
    <property type="protein sequence ID" value="MFD2702786.1"/>
    <property type="molecule type" value="Genomic_DNA"/>
</dbReference>
<name>A0ABW5SSV0_9BACL</name>
<evidence type="ECO:0000313" key="1">
    <source>
        <dbReference type="EMBL" id="MFD2702786.1"/>
    </source>
</evidence>
<proteinExistence type="predicted"/>
<dbReference type="RefSeq" id="WP_379264178.1">
    <property type="nucleotide sequence ID" value="NZ_JBHUMJ010000008.1"/>
</dbReference>
<sequence>MALLDEIVAIEAFIKAKYPAAKYEKQTVPDKPAHDTFVIRFLDDDREKETGVHYRIDREYQVIYFAQTPQAILPVMDALSKYVYSTDSIGPYRVESFAYSQPFKMESGMHACIGILTGNVREAIPQKSWQKINHIGTRFE</sequence>
<reference evidence="2" key="1">
    <citation type="journal article" date="2019" name="Int. J. Syst. Evol. Microbiol.">
        <title>The Global Catalogue of Microorganisms (GCM) 10K type strain sequencing project: providing services to taxonomists for standard genome sequencing and annotation.</title>
        <authorList>
            <consortium name="The Broad Institute Genomics Platform"/>
            <consortium name="The Broad Institute Genome Sequencing Center for Infectious Disease"/>
            <person name="Wu L."/>
            <person name="Ma J."/>
        </authorList>
    </citation>
    <scope>NUCLEOTIDE SEQUENCE [LARGE SCALE GENOMIC DNA]</scope>
    <source>
        <strain evidence="2">KCTC 33849</strain>
    </source>
</reference>
<gene>
    <name evidence="1" type="ORF">ACFSVM_20305</name>
</gene>